<dbReference type="Pfam" id="PF10604">
    <property type="entry name" value="Polyketide_cyc2"/>
    <property type="match status" value="1"/>
</dbReference>
<dbReference type="Gene3D" id="3.30.530.20">
    <property type="match status" value="1"/>
</dbReference>
<evidence type="ECO:0000313" key="3">
    <source>
        <dbReference type="Proteomes" id="UP000020681"/>
    </source>
</evidence>
<organism evidence="2 3">
    <name type="scientific">Mycobacterium ulcerans str. Harvey</name>
    <dbReference type="NCBI Taxonomy" id="1299332"/>
    <lineage>
        <taxon>Bacteria</taxon>
        <taxon>Bacillati</taxon>
        <taxon>Actinomycetota</taxon>
        <taxon>Actinomycetes</taxon>
        <taxon>Mycobacteriales</taxon>
        <taxon>Mycobacteriaceae</taxon>
        <taxon>Mycobacterium</taxon>
        <taxon>Mycobacterium ulcerans group</taxon>
    </lineage>
</organism>
<dbReference type="EMBL" id="JAOL01000108">
    <property type="protein sequence ID" value="EUA90148.1"/>
    <property type="molecule type" value="Genomic_DNA"/>
</dbReference>
<evidence type="ECO:0000256" key="1">
    <source>
        <dbReference type="SAM" id="MobiDB-lite"/>
    </source>
</evidence>
<dbReference type="SUPFAM" id="SSF55961">
    <property type="entry name" value="Bet v1-like"/>
    <property type="match status" value="1"/>
</dbReference>
<sequence>MAATVEIDATPERVYGLITDLRTLASLAEEAVAMELQKGDGVGKGPCSSATTETVAGAGRRPAR</sequence>
<evidence type="ECO:0000313" key="2">
    <source>
        <dbReference type="EMBL" id="EUA90148.1"/>
    </source>
</evidence>
<dbReference type="InterPro" id="IPR019587">
    <property type="entry name" value="Polyketide_cyclase/dehydratase"/>
</dbReference>
<dbReference type="CDD" id="cd07812">
    <property type="entry name" value="SRPBCC"/>
    <property type="match status" value="1"/>
</dbReference>
<accession>A0ABP3AFV3</accession>
<name>A0ABP3AFV3_MYCUL</name>
<proteinExistence type="predicted"/>
<protein>
    <submittedName>
        <fullName evidence="2">Polyketide cyclase / dehydrase and lipid transport family protein</fullName>
    </submittedName>
</protein>
<feature type="region of interest" description="Disordered" evidence="1">
    <location>
        <begin position="39"/>
        <end position="64"/>
    </location>
</feature>
<reference evidence="2 3" key="1">
    <citation type="submission" date="2014-01" db="EMBL/GenBank/DDBJ databases">
        <authorList>
            <person name="Dobos K."/>
            <person name="Lenaerts A."/>
            <person name="Ordway D."/>
            <person name="DeGroote M.A."/>
            <person name="Parker T."/>
            <person name="Sizemore C."/>
            <person name="Tallon L.J."/>
            <person name="Sadzewicz L.K."/>
            <person name="Sengamalay N."/>
            <person name="Fraser C.M."/>
            <person name="Hine E."/>
            <person name="Shefchek K.A."/>
            <person name="Das S.P."/>
            <person name="Tettelin H."/>
        </authorList>
    </citation>
    <scope>NUCLEOTIDE SEQUENCE [LARGE SCALE GENOMIC DNA]</scope>
    <source>
        <strain evidence="2 3">Harvey</strain>
    </source>
</reference>
<dbReference type="Proteomes" id="UP000020681">
    <property type="component" value="Unassembled WGS sequence"/>
</dbReference>
<gene>
    <name evidence="2" type="ORF">I551_3374</name>
</gene>
<comment type="caution">
    <text evidence="2">The sequence shown here is derived from an EMBL/GenBank/DDBJ whole genome shotgun (WGS) entry which is preliminary data.</text>
</comment>
<keyword evidence="3" id="KW-1185">Reference proteome</keyword>
<dbReference type="InterPro" id="IPR023393">
    <property type="entry name" value="START-like_dom_sf"/>
</dbReference>